<proteinExistence type="predicted"/>
<feature type="domain" description="F-box" evidence="1">
    <location>
        <begin position="26"/>
        <end position="72"/>
    </location>
</feature>
<dbReference type="InterPro" id="IPR013187">
    <property type="entry name" value="F-box-assoc_dom_typ3"/>
</dbReference>
<dbReference type="NCBIfam" id="TIGR01640">
    <property type="entry name" value="F_box_assoc_1"/>
    <property type="match status" value="1"/>
</dbReference>
<gene>
    <name evidence="2" type="ordered locus">MTR_7g060960</name>
</gene>
<reference evidence="2 4" key="2">
    <citation type="journal article" date="2014" name="BMC Genomics">
        <title>An improved genome release (version Mt4.0) for the model legume Medicago truncatula.</title>
        <authorList>
            <person name="Tang H."/>
            <person name="Krishnakumar V."/>
            <person name="Bidwell S."/>
            <person name="Rosen B."/>
            <person name="Chan A."/>
            <person name="Zhou S."/>
            <person name="Gentzbittel L."/>
            <person name="Childs K.L."/>
            <person name="Yandell M."/>
            <person name="Gundlach H."/>
            <person name="Mayer K.F."/>
            <person name="Schwartz D.C."/>
            <person name="Town C.D."/>
        </authorList>
    </citation>
    <scope>GENOME REANNOTATION</scope>
    <source>
        <strain evidence="3 4">cv. Jemalong A17</strain>
    </source>
</reference>
<accession>G7L4G8</accession>
<dbReference type="PANTHER" id="PTHR31672">
    <property type="entry name" value="BNACNNG10540D PROTEIN"/>
    <property type="match status" value="1"/>
</dbReference>
<dbReference type="SMART" id="SM00256">
    <property type="entry name" value="FBOX"/>
    <property type="match status" value="1"/>
</dbReference>
<dbReference type="PaxDb" id="3880-AES79302"/>
<name>G7L4G8_MEDTR</name>
<dbReference type="SUPFAM" id="SSF81383">
    <property type="entry name" value="F-box domain"/>
    <property type="match status" value="1"/>
</dbReference>
<organism evidence="2 4">
    <name type="scientific">Medicago truncatula</name>
    <name type="common">Barrel medic</name>
    <name type="synonym">Medicago tribuloides</name>
    <dbReference type="NCBI Taxonomy" id="3880"/>
    <lineage>
        <taxon>Eukaryota</taxon>
        <taxon>Viridiplantae</taxon>
        <taxon>Streptophyta</taxon>
        <taxon>Embryophyta</taxon>
        <taxon>Tracheophyta</taxon>
        <taxon>Spermatophyta</taxon>
        <taxon>Magnoliopsida</taxon>
        <taxon>eudicotyledons</taxon>
        <taxon>Gunneridae</taxon>
        <taxon>Pentapetalae</taxon>
        <taxon>rosids</taxon>
        <taxon>fabids</taxon>
        <taxon>Fabales</taxon>
        <taxon>Fabaceae</taxon>
        <taxon>Papilionoideae</taxon>
        <taxon>50 kb inversion clade</taxon>
        <taxon>NPAAA clade</taxon>
        <taxon>Hologalegina</taxon>
        <taxon>IRL clade</taxon>
        <taxon>Trifolieae</taxon>
        <taxon>Medicago</taxon>
    </lineage>
</organism>
<dbReference type="Proteomes" id="UP000002051">
    <property type="component" value="Unassembled WGS sequence"/>
</dbReference>
<reference evidence="3" key="3">
    <citation type="submission" date="2015-04" db="UniProtKB">
        <authorList>
            <consortium name="EnsemblPlants"/>
        </authorList>
    </citation>
    <scope>IDENTIFICATION</scope>
    <source>
        <strain evidence="3">cv. Jemalong A17</strain>
    </source>
</reference>
<dbReference type="Pfam" id="PF00646">
    <property type="entry name" value="F-box"/>
    <property type="match status" value="1"/>
</dbReference>
<evidence type="ECO:0000313" key="3">
    <source>
        <dbReference type="EnsemblPlants" id="AES79302"/>
    </source>
</evidence>
<reference evidence="2 4" key="1">
    <citation type="journal article" date="2011" name="Nature">
        <title>The Medicago genome provides insight into the evolution of rhizobial symbioses.</title>
        <authorList>
            <person name="Young N.D."/>
            <person name="Debelle F."/>
            <person name="Oldroyd G.E."/>
            <person name="Geurts R."/>
            <person name="Cannon S.B."/>
            <person name="Udvardi M.K."/>
            <person name="Benedito V.A."/>
            <person name="Mayer K.F."/>
            <person name="Gouzy J."/>
            <person name="Schoof H."/>
            <person name="Van de Peer Y."/>
            <person name="Proost S."/>
            <person name="Cook D.R."/>
            <person name="Meyers B.C."/>
            <person name="Spannagl M."/>
            <person name="Cheung F."/>
            <person name="De Mita S."/>
            <person name="Krishnakumar V."/>
            <person name="Gundlach H."/>
            <person name="Zhou S."/>
            <person name="Mudge J."/>
            <person name="Bharti A.K."/>
            <person name="Murray J.D."/>
            <person name="Naoumkina M.A."/>
            <person name="Rosen B."/>
            <person name="Silverstein K.A."/>
            <person name="Tang H."/>
            <person name="Rombauts S."/>
            <person name="Zhao P.X."/>
            <person name="Zhou P."/>
            <person name="Barbe V."/>
            <person name="Bardou P."/>
            <person name="Bechner M."/>
            <person name="Bellec A."/>
            <person name="Berger A."/>
            <person name="Berges H."/>
            <person name="Bidwell S."/>
            <person name="Bisseling T."/>
            <person name="Choisne N."/>
            <person name="Couloux A."/>
            <person name="Denny R."/>
            <person name="Deshpande S."/>
            <person name="Dai X."/>
            <person name="Doyle J.J."/>
            <person name="Dudez A.M."/>
            <person name="Farmer A.D."/>
            <person name="Fouteau S."/>
            <person name="Franken C."/>
            <person name="Gibelin C."/>
            <person name="Gish J."/>
            <person name="Goldstein S."/>
            <person name="Gonzalez A.J."/>
            <person name="Green P.J."/>
            <person name="Hallab A."/>
            <person name="Hartog M."/>
            <person name="Hua A."/>
            <person name="Humphray S.J."/>
            <person name="Jeong D.H."/>
            <person name="Jing Y."/>
            <person name="Jocker A."/>
            <person name="Kenton S.M."/>
            <person name="Kim D.J."/>
            <person name="Klee K."/>
            <person name="Lai H."/>
            <person name="Lang C."/>
            <person name="Lin S."/>
            <person name="Macmil S.L."/>
            <person name="Magdelenat G."/>
            <person name="Matthews L."/>
            <person name="McCorrison J."/>
            <person name="Monaghan E.L."/>
            <person name="Mun J.H."/>
            <person name="Najar F.Z."/>
            <person name="Nicholson C."/>
            <person name="Noirot C."/>
            <person name="O'Bleness M."/>
            <person name="Paule C.R."/>
            <person name="Poulain J."/>
            <person name="Prion F."/>
            <person name="Qin B."/>
            <person name="Qu C."/>
            <person name="Retzel E.F."/>
            <person name="Riddle C."/>
            <person name="Sallet E."/>
            <person name="Samain S."/>
            <person name="Samson N."/>
            <person name="Sanders I."/>
            <person name="Saurat O."/>
            <person name="Scarpelli C."/>
            <person name="Schiex T."/>
            <person name="Segurens B."/>
            <person name="Severin A.J."/>
            <person name="Sherrier D.J."/>
            <person name="Shi R."/>
            <person name="Sims S."/>
            <person name="Singer S.R."/>
            <person name="Sinharoy S."/>
            <person name="Sterck L."/>
            <person name="Viollet A."/>
            <person name="Wang B.B."/>
            <person name="Wang K."/>
            <person name="Wang M."/>
            <person name="Wang X."/>
            <person name="Warfsmann J."/>
            <person name="Weissenbach J."/>
            <person name="White D.D."/>
            <person name="White J.D."/>
            <person name="Wiley G.B."/>
            <person name="Wincker P."/>
            <person name="Xing Y."/>
            <person name="Yang L."/>
            <person name="Yao Z."/>
            <person name="Ying F."/>
            <person name="Zhai J."/>
            <person name="Zhou L."/>
            <person name="Zuber A."/>
            <person name="Denarie J."/>
            <person name="Dixon R.A."/>
            <person name="May G.D."/>
            <person name="Schwartz D.C."/>
            <person name="Rogers J."/>
            <person name="Quetier F."/>
            <person name="Town C.D."/>
            <person name="Roe B.A."/>
        </authorList>
    </citation>
    <scope>NUCLEOTIDE SEQUENCE [LARGE SCALE GENOMIC DNA]</scope>
    <source>
        <strain evidence="2">A17</strain>
        <strain evidence="3 4">cv. Jemalong A17</strain>
    </source>
</reference>
<dbReference type="CDD" id="cd22157">
    <property type="entry name" value="F-box_AtFBW1-like"/>
    <property type="match status" value="1"/>
</dbReference>
<dbReference type="OMA" id="PRYITVE"/>
<dbReference type="HOGENOM" id="CLU_027176_0_1_1"/>
<dbReference type="InterPro" id="IPR017451">
    <property type="entry name" value="F-box-assoc_interact_dom"/>
</dbReference>
<protein>
    <submittedName>
        <fullName evidence="2">F-box protein interaction domain protein</fullName>
    </submittedName>
</protein>
<dbReference type="PANTHER" id="PTHR31672:SF13">
    <property type="entry name" value="F-BOX PROTEIN CPR30-LIKE"/>
    <property type="match status" value="1"/>
</dbReference>
<dbReference type="InterPro" id="IPR001810">
    <property type="entry name" value="F-box_dom"/>
</dbReference>
<evidence type="ECO:0000313" key="2">
    <source>
        <dbReference type="EMBL" id="AES79302.1"/>
    </source>
</evidence>
<dbReference type="InterPro" id="IPR050796">
    <property type="entry name" value="SCF_F-box_component"/>
</dbReference>
<dbReference type="EnsemblPlants" id="AES79302">
    <property type="protein sequence ID" value="AES79302"/>
    <property type="gene ID" value="MTR_7g060960"/>
</dbReference>
<dbReference type="Gene3D" id="1.20.1280.50">
    <property type="match status" value="1"/>
</dbReference>
<dbReference type="Pfam" id="PF08268">
    <property type="entry name" value="FBA_3"/>
    <property type="match status" value="1"/>
</dbReference>
<dbReference type="PROSITE" id="PS50181">
    <property type="entry name" value="FBOX"/>
    <property type="match status" value="1"/>
</dbReference>
<dbReference type="STRING" id="3880.G7L4G8"/>
<evidence type="ECO:0000313" key="4">
    <source>
        <dbReference type="Proteomes" id="UP000002051"/>
    </source>
</evidence>
<keyword evidence="4" id="KW-1185">Reference proteome</keyword>
<evidence type="ECO:0000259" key="1">
    <source>
        <dbReference type="PROSITE" id="PS50181"/>
    </source>
</evidence>
<dbReference type="AlphaFoldDB" id="G7L4G8"/>
<sequence length="369" mass="42260">MTIWVFEVPGNVKMQPLPLKCPPNSASGPIILPDELITELLSFLPVKSLIRFKCCCKSWETLFSDPSFVKFVLPIFLSHFLESPSKSITQTTDPYYSLKEKDCTMVVDSCNGLLCLVGCSNEIWFRVWNPATRTISDKLGHADLPDLTQTLLKFTFGYDNSTDTYKVVALEDAAARVFSLGDNVWRNIHFPVYFYLDDGVHLNGSVNLLAIRDYIRDYYDPRYITVEQVTIISLDLGTETYKEFSPPRGFDQKPYVKPSLFVLMDCLCFSEVVKETHFVIWKMTDYGVEESWTQLLKISFQIMKKYVSLPCFPLHLSKNHDTLILESYLGSLPIVVNLRDGSVERIAITNGQRDRLYAKNYVESLVLCH</sequence>
<dbReference type="InterPro" id="IPR036047">
    <property type="entry name" value="F-box-like_dom_sf"/>
</dbReference>
<dbReference type="EMBL" id="CM001223">
    <property type="protein sequence ID" value="AES79302.1"/>
    <property type="molecule type" value="Genomic_DNA"/>
</dbReference>